<dbReference type="InterPro" id="IPR007484">
    <property type="entry name" value="Peptidase_M28"/>
</dbReference>
<evidence type="ECO:0000256" key="12">
    <source>
        <dbReference type="ARBA" id="ARBA00023136"/>
    </source>
</evidence>
<evidence type="ECO:0000256" key="5">
    <source>
        <dbReference type="ARBA" id="ARBA00022692"/>
    </source>
</evidence>
<evidence type="ECO:0000256" key="1">
    <source>
        <dbReference type="ARBA" id="ARBA00001947"/>
    </source>
</evidence>
<evidence type="ECO:0000313" key="20">
    <source>
        <dbReference type="Proteomes" id="UP000826271"/>
    </source>
</evidence>
<sequence length="706" mass="77614">MFNLTSISSLIAIIATSIYFLSSSLPHKSSYHSLFISTSLSSNESISNHLYSLTLRPHIAGSEANAEAAKYVLSTLTSYNIPSHTAPYYTALTYPVSRSLTLKTPPTPDPPIEFNLQQEVYEGDPYADVANLVQPTFHAYAKSGTAVGPVVYVNYGRVEDYETLKEMGVNVSEGGNVALARYGKIYRGDIVENAYAAGVIGVVIFTDRKDYGGTDKWFPDEKWMPPSGVQVGTVYNGAGDPTTPGWASTEECERLSDDEVEKAGDVPLIPSLPISWADGDVIIRSIDGQVGNDDWQGGKDAPVYRVGPGPGIVNLTYQGKQVISTIENVIGIIEGAEEPDRYVILGNHRDAWTFGAVDPNSGTACLLEVAERMSKLQKKGWKPRRTIIFCNWDAEEYGLVGSTEWVEENRQMLASRVVAYLNVDIAVAGAGFEASATPQLDELLIQAAKQVLDPDNSSQTIYDSWINSTKNPIIGRLGGGGSDYAAFVQHIGVPAADITFGGGYPVYHSMYDDFIWMKKFGDPMFQRHVAVTSIWGLVALKLADEDILPFNYLSYAVELQKSAEDLKGEVLNRGVNLVPLLKSINELEKAAVKINDERKALEGSRGWTSMSKNDKKVRELNDRLMMAERAFTDREGLPGRSWYKHLIYAPSKHNDYGSKSFPGIDDAVEKAKSLNTADSWHSVQHEIWRVSRVITQASLCLKGELT</sequence>
<dbReference type="Proteomes" id="UP000826271">
    <property type="component" value="Unassembled WGS sequence"/>
</dbReference>
<evidence type="ECO:0000259" key="18">
    <source>
        <dbReference type="Pfam" id="PF04389"/>
    </source>
</evidence>
<dbReference type="GO" id="GO:0005789">
    <property type="term" value="C:endoplasmic reticulum membrane"/>
    <property type="evidence" value="ECO:0007669"/>
    <property type="project" value="UniProtKB-SubCell"/>
</dbReference>
<evidence type="ECO:0000256" key="11">
    <source>
        <dbReference type="ARBA" id="ARBA00023049"/>
    </source>
</evidence>
<dbReference type="Pfam" id="PF04253">
    <property type="entry name" value="TFR_dimer"/>
    <property type="match status" value="1"/>
</dbReference>
<dbReference type="GO" id="GO:0046872">
    <property type="term" value="F:metal ion binding"/>
    <property type="evidence" value="ECO:0007669"/>
    <property type="project" value="UniProtKB-KW"/>
</dbReference>
<dbReference type="Gene3D" id="3.50.30.30">
    <property type="match status" value="1"/>
</dbReference>
<dbReference type="AlphaFoldDB" id="A0AAV6XA87"/>
<dbReference type="Gene3D" id="3.40.630.10">
    <property type="entry name" value="Zn peptidases"/>
    <property type="match status" value="1"/>
</dbReference>
<evidence type="ECO:0000259" key="17">
    <source>
        <dbReference type="Pfam" id="PF04253"/>
    </source>
</evidence>
<dbReference type="InterPro" id="IPR007365">
    <property type="entry name" value="TFR-like_dimer_dom"/>
</dbReference>
<dbReference type="SUPFAM" id="SSF47672">
    <property type="entry name" value="Transferrin receptor-like dimerisation domain"/>
    <property type="match status" value="1"/>
</dbReference>
<dbReference type="FunFam" id="1.20.930.40:FF:000001">
    <property type="entry name" value="N-acetylated-alpha-linked acidic dipeptidase 2"/>
    <property type="match status" value="1"/>
</dbReference>
<comment type="catalytic activity">
    <reaction evidence="14">
        <text>Release of an unsubstituted, C-terminal glutamyl residue, typically from Ac-Asp-Glu or folylpoly-gamma-glutamates.</text>
        <dbReference type="EC" id="3.4.17.21"/>
    </reaction>
</comment>
<evidence type="ECO:0000256" key="10">
    <source>
        <dbReference type="ARBA" id="ARBA00022989"/>
    </source>
</evidence>
<protein>
    <recommendedName>
        <fullName evidence="15">glutamate carboxypeptidase II</fullName>
        <ecNumber evidence="15">3.4.17.21</ecNumber>
    </recommendedName>
</protein>
<evidence type="ECO:0000256" key="15">
    <source>
        <dbReference type="ARBA" id="ARBA00066561"/>
    </source>
</evidence>
<keyword evidence="13" id="KW-0325">Glycoprotein</keyword>
<evidence type="ECO:0000256" key="7">
    <source>
        <dbReference type="ARBA" id="ARBA00022801"/>
    </source>
</evidence>
<dbReference type="GO" id="GO:0004181">
    <property type="term" value="F:metallocarboxypeptidase activity"/>
    <property type="evidence" value="ECO:0007669"/>
    <property type="project" value="UniProtKB-EC"/>
</dbReference>
<dbReference type="PANTHER" id="PTHR10404:SF46">
    <property type="entry name" value="VACUOLAR PROTEIN SORTING-ASSOCIATED PROTEIN 70"/>
    <property type="match status" value="1"/>
</dbReference>
<dbReference type="EMBL" id="WHWC01000009">
    <property type="protein sequence ID" value="KAG8376073.1"/>
    <property type="molecule type" value="Genomic_DNA"/>
</dbReference>
<dbReference type="CDD" id="cd02121">
    <property type="entry name" value="PA_GCPII_like"/>
    <property type="match status" value="1"/>
</dbReference>
<feature type="domain" description="Transferrin receptor-like dimerisation" evidence="17">
    <location>
        <begin position="576"/>
        <end position="700"/>
    </location>
</feature>
<evidence type="ECO:0000256" key="8">
    <source>
        <dbReference type="ARBA" id="ARBA00022833"/>
    </source>
</evidence>
<keyword evidence="5" id="KW-0812">Transmembrane</keyword>
<dbReference type="EC" id="3.4.17.21" evidence="15"/>
<keyword evidence="12" id="KW-0472">Membrane</keyword>
<dbReference type="FunFam" id="3.50.30.30:FF:000008">
    <property type="entry name" value="Glutamate carboxypeptidase 2"/>
    <property type="match status" value="1"/>
</dbReference>
<dbReference type="InterPro" id="IPR039373">
    <property type="entry name" value="Peptidase_M28B"/>
</dbReference>
<evidence type="ECO:0000256" key="2">
    <source>
        <dbReference type="ARBA" id="ARBA00004648"/>
    </source>
</evidence>
<evidence type="ECO:0000256" key="14">
    <source>
        <dbReference type="ARBA" id="ARBA00052003"/>
    </source>
</evidence>
<accession>A0AAV6XA87</accession>
<keyword evidence="8" id="KW-0862">Zinc</keyword>
<dbReference type="Pfam" id="PF04389">
    <property type="entry name" value="Peptidase_M28"/>
    <property type="match status" value="1"/>
</dbReference>
<keyword evidence="4" id="KW-0645">Protease</keyword>
<dbReference type="GO" id="GO:0006508">
    <property type="term" value="P:proteolysis"/>
    <property type="evidence" value="ECO:0007669"/>
    <property type="project" value="UniProtKB-KW"/>
</dbReference>
<dbReference type="SUPFAM" id="SSF52025">
    <property type="entry name" value="PA domain"/>
    <property type="match status" value="1"/>
</dbReference>
<feature type="domain" description="Peptidase M28" evidence="18">
    <location>
        <begin position="328"/>
        <end position="514"/>
    </location>
</feature>
<evidence type="ECO:0000256" key="9">
    <source>
        <dbReference type="ARBA" id="ARBA00022968"/>
    </source>
</evidence>
<dbReference type="GO" id="GO:0010075">
    <property type="term" value="P:regulation of meristem growth"/>
    <property type="evidence" value="ECO:0007669"/>
    <property type="project" value="UniProtKB-ARBA"/>
</dbReference>
<gene>
    <name evidence="19" type="ORF">BUALT_Bualt09G0025600</name>
</gene>
<dbReference type="FunFam" id="3.40.630.10:FF:000164">
    <property type="entry name" value="Os01g0740650 protein"/>
    <property type="match status" value="1"/>
</dbReference>
<evidence type="ECO:0000313" key="19">
    <source>
        <dbReference type="EMBL" id="KAG8376073.1"/>
    </source>
</evidence>
<comment type="cofactor">
    <cofactor evidence="1">
        <name>Zn(2+)</name>
        <dbReference type="ChEBI" id="CHEBI:29105"/>
    </cofactor>
</comment>
<evidence type="ECO:0000256" key="6">
    <source>
        <dbReference type="ARBA" id="ARBA00022723"/>
    </source>
</evidence>
<keyword evidence="11" id="KW-0482">Metalloprotease</keyword>
<dbReference type="InterPro" id="IPR046450">
    <property type="entry name" value="PA_dom_sf"/>
</dbReference>
<keyword evidence="10" id="KW-1133">Transmembrane helix</keyword>
<reference evidence="19" key="1">
    <citation type="submission" date="2019-10" db="EMBL/GenBank/DDBJ databases">
        <authorList>
            <person name="Zhang R."/>
            <person name="Pan Y."/>
            <person name="Wang J."/>
            <person name="Ma R."/>
            <person name="Yu S."/>
        </authorList>
    </citation>
    <scope>NUCLEOTIDE SEQUENCE</scope>
    <source>
        <strain evidence="19">LA-IB0</strain>
        <tissue evidence="19">Leaf</tissue>
    </source>
</reference>
<evidence type="ECO:0000256" key="13">
    <source>
        <dbReference type="ARBA" id="ARBA00023180"/>
    </source>
</evidence>
<keyword evidence="6" id="KW-0479">Metal-binding</keyword>
<comment type="caution">
    <text evidence="19">The sequence shown here is derived from an EMBL/GenBank/DDBJ whole genome shotgun (WGS) entry which is preliminary data.</text>
</comment>
<keyword evidence="7" id="KW-0378">Hydrolase</keyword>
<organism evidence="19 20">
    <name type="scientific">Buddleja alternifolia</name>
    <dbReference type="NCBI Taxonomy" id="168488"/>
    <lineage>
        <taxon>Eukaryota</taxon>
        <taxon>Viridiplantae</taxon>
        <taxon>Streptophyta</taxon>
        <taxon>Embryophyta</taxon>
        <taxon>Tracheophyta</taxon>
        <taxon>Spermatophyta</taxon>
        <taxon>Magnoliopsida</taxon>
        <taxon>eudicotyledons</taxon>
        <taxon>Gunneridae</taxon>
        <taxon>Pentapetalae</taxon>
        <taxon>asterids</taxon>
        <taxon>lamiids</taxon>
        <taxon>Lamiales</taxon>
        <taxon>Scrophulariaceae</taxon>
        <taxon>Buddlejeae</taxon>
        <taxon>Buddleja</taxon>
    </lineage>
</organism>
<keyword evidence="20" id="KW-1185">Reference proteome</keyword>
<name>A0AAV6XA87_9LAMI</name>
<comment type="similarity">
    <text evidence="3">Belongs to the peptidase M28 family. M28B subfamily.</text>
</comment>
<evidence type="ECO:0000256" key="3">
    <source>
        <dbReference type="ARBA" id="ARBA00005634"/>
    </source>
</evidence>
<evidence type="ECO:0000259" key="16">
    <source>
        <dbReference type="Pfam" id="PF02225"/>
    </source>
</evidence>
<keyword evidence="9" id="KW-0735">Signal-anchor</keyword>
<dbReference type="CDD" id="cd08022">
    <property type="entry name" value="M28_PSMA_like"/>
    <property type="match status" value="1"/>
</dbReference>
<dbReference type="Gene3D" id="1.20.930.40">
    <property type="entry name" value="Transferrin receptor-like, dimerisation domain"/>
    <property type="match status" value="1"/>
</dbReference>
<dbReference type="Pfam" id="PF02225">
    <property type="entry name" value="PA"/>
    <property type="match status" value="1"/>
</dbReference>
<dbReference type="InterPro" id="IPR003137">
    <property type="entry name" value="PA_domain"/>
</dbReference>
<dbReference type="PANTHER" id="PTHR10404">
    <property type="entry name" value="N-ACETYLATED-ALPHA-LINKED ACIDIC DIPEPTIDASE"/>
    <property type="match status" value="1"/>
</dbReference>
<proteinExistence type="inferred from homology"/>
<evidence type="ECO:0000256" key="4">
    <source>
        <dbReference type="ARBA" id="ARBA00022670"/>
    </source>
</evidence>
<dbReference type="SUPFAM" id="SSF53187">
    <property type="entry name" value="Zn-dependent exopeptidases"/>
    <property type="match status" value="1"/>
</dbReference>
<feature type="domain" description="PA" evidence="16">
    <location>
        <begin position="148"/>
        <end position="231"/>
    </location>
</feature>
<dbReference type="InterPro" id="IPR036757">
    <property type="entry name" value="TFR-like_dimer_dom_sf"/>
</dbReference>
<comment type="subcellular location">
    <subcellularLocation>
        <location evidence="2">Endoplasmic reticulum membrane</location>
        <topology evidence="2">Single-pass type II membrane protein</topology>
    </subcellularLocation>
</comment>